<evidence type="ECO:0000313" key="3">
    <source>
        <dbReference type="Proteomes" id="UP000034883"/>
    </source>
</evidence>
<dbReference type="AlphaFoldDB" id="A0A0F6YF38"/>
<accession>A0A0F6YF38</accession>
<feature type="compositionally biased region" description="Basic and acidic residues" evidence="1">
    <location>
        <begin position="106"/>
        <end position="116"/>
    </location>
</feature>
<organism evidence="2 3">
    <name type="scientific">Sandaracinus amylolyticus</name>
    <dbReference type="NCBI Taxonomy" id="927083"/>
    <lineage>
        <taxon>Bacteria</taxon>
        <taxon>Pseudomonadati</taxon>
        <taxon>Myxococcota</taxon>
        <taxon>Polyangia</taxon>
        <taxon>Polyangiales</taxon>
        <taxon>Sandaracinaceae</taxon>
        <taxon>Sandaracinus</taxon>
    </lineage>
</organism>
<reference evidence="2 3" key="1">
    <citation type="submission" date="2015-03" db="EMBL/GenBank/DDBJ databases">
        <title>Genome assembly of Sandaracinus amylolyticus DSM 53668.</title>
        <authorList>
            <person name="Sharma G."/>
            <person name="Subramanian S."/>
        </authorList>
    </citation>
    <scope>NUCLEOTIDE SEQUENCE [LARGE SCALE GENOMIC DNA]</scope>
    <source>
        <strain evidence="2 3">DSM 53668</strain>
    </source>
</reference>
<protein>
    <submittedName>
        <fullName evidence="2">1,4-alpha-glucan branching enzyme</fullName>
    </submittedName>
</protein>
<dbReference type="KEGG" id="samy:DB32_000344"/>
<sequence>MQNVAQTFGTRGGTTMSAAKVLTDHDEIRAWAEARDATPSTVTSTASDDDVGIIRLDFPGYSGEGKLSPIEWDEWFEKFDASGLALLVQEKTADGQISNFNKLVKRETVEEGESKKKSASKSKGASAHR</sequence>
<keyword evidence="3" id="KW-1185">Reference proteome</keyword>
<dbReference type="Proteomes" id="UP000034883">
    <property type="component" value="Chromosome"/>
</dbReference>
<name>A0A0F6YF38_9BACT</name>
<feature type="region of interest" description="Disordered" evidence="1">
    <location>
        <begin position="106"/>
        <end position="129"/>
    </location>
</feature>
<dbReference type="EMBL" id="CP011125">
    <property type="protein sequence ID" value="AKF03195.1"/>
    <property type="molecule type" value="Genomic_DNA"/>
</dbReference>
<dbReference type="STRING" id="927083.DB32_000344"/>
<gene>
    <name evidence="2" type="ORF">DB32_000344</name>
</gene>
<evidence type="ECO:0000256" key="1">
    <source>
        <dbReference type="SAM" id="MobiDB-lite"/>
    </source>
</evidence>
<evidence type="ECO:0000313" key="2">
    <source>
        <dbReference type="EMBL" id="AKF03195.1"/>
    </source>
</evidence>
<proteinExistence type="predicted"/>